<evidence type="ECO:0000256" key="3">
    <source>
        <dbReference type="RuleBase" id="RU000363"/>
    </source>
</evidence>
<dbReference type="SUPFAM" id="SSF51735">
    <property type="entry name" value="NAD(P)-binding Rossmann-fold domains"/>
    <property type="match status" value="1"/>
</dbReference>
<keyword evidence="2" id="KW-0560">Oxidoreductase</keyword>
<evidence type="ECO:0000313" key="4">
    <source>
        <dbReference type="EMBL" id="SFN43124.1"/>
    </source>
</evidence>
<comment type="similarity">
    <text evidence="1 3">Belongs to the short-chain dehydrogenases/reductases (SDR) family.</text>
</comment>
<dbReference type="EMBL" id="FOUZ01000012">
    <property type="protein sequence ID" value="SFN43124.1"/>
    <property type="molecule type" value="Genomic_DNA"/>
</dbReference>
<proteinExistence type="inferred from homology"/>
<evidence type="ECO:0000256" key="1">
    <source>
        <dbReference type="ARBA" id="ARBA00006484"/>
    </source>
</evidence>
<accession>A0A1I4YYP2</accession>
<dbReference type="InterPro" id="IPR002347">
    <property type="entry name" value="SDR_fam"/>
</dbReference>
<name>A0A1I4YYP2_9FLAO</name>
<dbReference type="Gene3D" id="3.40.50.720">
    <property type="entry name" value="NAD(P)-binding Rossmann-like Domain"/>
    <property type="match status" value="1"/>
</dbReference>
<dbReference type="PROSITE" id="PS00061">
    <property type="entry name" value="ADH_SHORT"/>
    <property type="match status" value="1"/>
</dbReference>
<evidence type="ECO:0000313" key="5">
    <source>
        <dbReference type="Proteomes" id="UP000199149"/>
    </source>
</evidence>
<evidence type="ECO:0000256" key="2">
    <source>
        <dbReference type="ARBA" id="ARBA00023002"/>
    </source>
</evidence>
<dbReference type="PRINTS" id="PR00081">
    <property type="entry name" value="GDHRDH"/>
</dbReference>
<reference evidence="5" key="1">
    <citation type="submission" date="2016-10" db="EMBL/GenBank/DDBJ databases">
        <authorList>
            <person name="Varghese N."/>
            <person name="Submissions S."/>
        </authorList>
    </citation>
    <scope>NUCLEOTIDE SEQUENCE [LARGE SCALE GENOMIC DNA]</scope>
    <source>
        <strain evidence="5">XJ109</strain>
    </source>
</reference>
<keyword evidence="5" id="KW-1185">Reference proteome</keyword>
<gene>
    <name evidence="4" type="ORF">SAMN05421738_11247</name>
</gene>
<dbReference type="GO" id="GO:0016020">
    <property type="term" value="C:membrane"/>
    <property type="evidence" value="ECO:0007669"/>
    <property type="project" value="TreeGrafter"/>
</dbReference>
<dbReference type="Proteomes" id="UP000199149">
    <property type="component" value="Unassembled WGS sequence"/>
</dbReference>
<protein>
    <submittedName>
        <fullName evidence="4">Short-chain dehydrogenase</fullName>
    </submittedName>
</protein>
<dbReference type="OrthoDB" id="9787298at2"/>
<dbReference type="AlphaFoldDB" id="A0A1I4YYP2"/>
<dbReference type="Pfam" id="PF00106">
    <property type="entry name" value="adh_short"/>
    <property type="match status" value="1"/>
</dbReference>
<dbReference type="PANTHER" id="PTHR44196">
    <property type="entry name" value="DEHYDROGENASE/REDUCTASE SDR FAMILY MEMBER 7B"/>
    <property type="match status" value="1"/>
</dbReference>
<sequence>MKNIIITGASRGIGYELAKQHLQLGNRVLTISRNVDKLKELEVFAKEGQFTFIGIDLSNFDEISNVLTAIENWDKVDILYNNAGLCINKPFAEITEEDLIMSWKVNFMAPYRLVQVLLNKFTISSHVVNVSTMGAVQGSVKFPGLSVYSSSKSATVNLTELLAEELKDHGPRINAVALGAVQTEMLEEAFPGYIAPTQPHEMAEYLVDFGLNGWKYFNGKVQQASISTP</sequence>
<dbReference type="RefSeq" id="WP_092908907.1">
    <property type="nucleotide sequence ID" value="NZ_FOUZ01000012.1"/>
</dbReference>
<dbReference type="InterPro" id="IPR020904">
    <property type="entry name" value="Sc_DH/Rdtase_CS"/>
</dbReference>
<dbReference type="CDD" id="cd05233">
    <property type="entry name" value="SDR_c"/>
    <property type="match status" value="1"/>
</dbReference>
<dbReference type="STRING" id="684065.SAMN05421738_11247"/>
<dbReference type="GO" id="GO:0016491">
    <property type="term" value="F:oxidoreductase activity"/>
    <property type="evidence" value="ECO:0007669"/>
    <property type="project" value="UniProtKB-KW"/>
</dbReference>
<dbReference type="PANTHER" id="PTHR44196:SF1">
    <property type="entry name" value="DEHYDROGENASE_REDUCTASE SDR FAMILY MEMBER 7B"/>
    <property type="match status" value="1"/>
</dbReference>
<dbReference type="PRINTS" id="PR00080">
    <property type="entry name" value="SDRFAMILY"/>
</dbReference>
<dbReference type="InterPro" id="IPR036291">
    <property type="entry name" value="NAD(P)-bd_dom_sf"/>
</dbReference>
<organism evidence="4 5">
    <name type="scientific">Algoriella xinjiangensis</name>
    <dbReference type="NCBI Taxonomy" id="684065"/>
    <lineage>
        <taxon>Bacteria</taxon>
        <taxon>Pseudomonadati</taxon>
        <taxon>Bacteroidota</taxon>
        <taxon>Flavobacteriia</taxon>
        <taxon>Flavobacteriales</taxon>
        <taxon>Weeksellaceae</taxon>
        <taxon>Algoriella</taxon>
    </lineage>
</organism>